<feature type="region of interest" description="Disordered" evidence="7">
    <location>
        <begin position="304"/>
        <end position="359"/>
    </location>
</feature>
<feature type="compositionally biased region" description="Polar residues" evidence="7">
    <location>
        <begin position="482"/>
        <end position="492"/>
    </location>
</feature>
<evidence type="ECO:0000313" key="11">
    <source>
        <dbReference type="Proteomes" id="UP000801492"/>
    </source>
</evidence>
<feature type="region of interest" description="Disordered" evidence="7">
    <location>
        <begin position="1044"/>
        <end position="1079"/>
    </location>
</feature>
<feature type="transmembrane region" description="Helical" evidence="8">
    <location>
        <begin position="787"/>
        <end position="807"/>
    </location>
</feature>
<keyword evidence="4" id="KW-0732">Signal</keyword>
<feature type="compositionally biased region" description="Basic and acidic residues" evidence="7">
    <location>
        <begin position="591"/>
        <end position="646"/>
    </location>
</feature>
<dbReference type="Proteomes" id="UP000801492">
    <property type="component" value="Unassembled WGS sequence"/>
</dbReference>
<dbReference type="OrthoDB" id="10066605at2759"/>
<dbReference type="PANTHER" id="PTHR35578">
    <property type="entry name" value="PROLINE-RICH TRANSMEMBRANE PROTEIN 4-RELATED"/>
    <property type="match status" value="1"/>
</dbReference>
<name>A0A8K0G1Z0_IGNLU</name>
<feature type="compositionally biased region" description="Polar residues" evidence="7">
    <location>
        <begin position="581"/>
        <end position="590"/>
    </location>
</feature>
<feature type="region of interest" description="Disordered" evidence="7">
    <location>
        <begin position="422"/>
        <end position="507"/>
    </location>
</feature>
<evidence type="ECO:0000256" key="2">
    <source>
        <dbReference type="ARBA" id="ARBA00022553"/>
    </source>
</evidence>
<feature type="domain" description="Proline-rich transmembrane protein 3/4" evidence="9">
    <location>
        <begin position="673"/>
        <end position="936"/>
    </location>
</feature>
<keyword evidence="6 8" id="KW-0472">Membrane</keyword>
<feature type="transmembrane region" description="Helical" evidence="8">
    <location>
        <begin position="757"/>
        <end position="775"/>
    </location>
</feature>
<dbReference type="EMBL" id="VTPC01090587">
    <property type="protein sequence ID" value="KAF2882809.1"/>
    <property type="molecule type" value="Genomic_DNA"/>
</dbReference>
<proteinExistence type="predicted"/>
<evidence type="ECO:0000256" key="3">
    <source>
        <dbReference type="ARBA" id="ARBA00022692"/>
    </source>
</evidence>
<feature type="transmembrane region" description="Helical" evidence="8">
    <location>
        <begin position="715"/>
        <end position="737"/>
    </location>
</feature>
<reference evidence="10" key="1">
    <citation type="submission" date="2019-08" db="EMBL/GenBank/DDBJ databases">
        <title>The genome of the North American firefly Photinus pyralis.</title>
        <authorList>
            <consortium name="Photinus pyralis genome working group"/>
            <person name="Fallon T.R."/>
            <person name="Sander Lower S.E."/>
            <person name="Weng J.-K."/>
        </authorList>
    </citation>
    <scope>NUCLEOTIDE SEQUENCE</scope>
    <source>
        <strain evidence="10">TRF0915ILg1</strain>
        <tissue evidence="10">Whole body</tissue>
    </source>
</reference>
<evidence type="ECO:0000256" key="6">
    <source>
        <dbReference type="ARBA" id="ARBA00023136"/>
    </source>
</evidence>
<dbReference type="Pfam" id="PF25987">
    <property type="entry name" value="PRRT3"/>
    <property type="match status" value="1"/>
</dbReference>
<evidence type="ECO:0000256" key="4">
    <source>
        <dbReference type="ARBA" id="ARBA00022729"/>
    </source>
</evidence>
<sequence length="1211" mass="140601">MLNKMCAQLEDSFKHELYVREKCETLESRWKILHKDYLHCFNRNCQNCCGLFKTKYFILLQRKPEAYNCRNGADNNFFSKCAIDSDGIRCNCYTSSRTAQGFSQNNLNYNYETVAYDGSLSVCDFSTNIEDCFCKRHGMSERCSKFSRSNLINKLSLYLRLFVSLYMCLLSHMCLYFRTSGQNSNKLWQKFSCSYKSSSKRRKYSFLTKLYKVLFISSFASICCQANAYPNEFNEDRKVVDKINLEQSIAAVFNKVAYGSTTKRSIPDNSYPVTTLATPLLTTYRYSDGSEEWLRVDVKSSDIDRGDYEEEENRSNAESSYGSDLEKDHGLPTSAPAADILKNNNNRNYNNPNRYNNDRLRPEFEMGRLPEQVTENVYKTTTSYNVLRNVRPTKSIYSKDVPSYVPPSRAFFTPPLPPEYLNPFADKPTLRGTNSDSFANRRPIPPPSLMPSKDRIPFRPDLPPSKVINVERTPEKPEFGPRNSTYDSSQSDLKNERKKTLNTPSQNVNLDRLGEFYGLNRNVNETNFEYEKGYIPTITRILSGSNGRHDDIPDILLRTVTATPHSHRPEQKSSRPRAPVTENSHSNTKMQDSKKDEEEYERRRIEEKDEEERLTVEEDKQENKPPDKPEGVTSRKEMIERGRNDETTTQNSDALNLPNVKEKDSNVTKANSEEVWLICWNVHVYLVVLIYILLAIFSIYKLIRYENDPHMFSKSYFLTVHLMLTVICVLRIFYLTYDPYNVGKSFNIFLYEFLHNFPLSLLATTFAVLILFLLKRTLNHLKVKTRPVFLVVFAVMHICLCFCLSILETLGHFDRASLIVCKPVFVLLAWALGFSYLYLYKIIKNVLAKKTQNLSEMCTQNISYASHITIAVALLFVLLGFVQLYALFFIKIDRFNTEIKHHWILWGFELSVRVLEISIVTLLAIVVSLKMSQREKQTVGFPLFPCTTSDSSTDNIFPNNCTTNPNALNYSRNEMIMDNIPTESVERPNLLKNAFQNDSFDKKSTLERYRQGDNEPGNFERFERPKWGSERFEVDRVRQNVEQTSLNSFGQPNSGHFERGAQNSLRNDRNSGRKTYDGAKYYAKPKYDLEYNNEDYQQDFSGQEGNVYSEPVDNQYERTRPEFERNDFDRRSKNSSNTSGRRSTGRTRKNHARPHLGVQTLPGHDVRHQIPDTMLVDDQGFVRFRHLQDVEHEKPKKIKKQNNDLNHYSDA</sequence>
<feature type="region of interest" description="Disordered" evidence="7">
    <location>
        <begin position="563"/>
        <end position="660"/>
    </location>
</feature>
<keyword evidence="5 8" id="KW-1133">Transmembrane helix</keyword>
<feature type="compositionally biased region" description="Basic and acidic residues" evidence="7">
    <location>
        <begin position="1115"/>
        <end position="1132"/>
    </location>
</feature>
<feature type="transmembrane region" description="Helical" evidence="8">
    <location>
        <begin position="864"/>
        <end position="890"/>
    </location>
</feature>
<feature type="transmembrane region" description="Helical" evidence="8">
    <location>
        <begin position="827"/>
        <end position="843"/>
    </location>
</feature>
<keyword evidence="3 8" id="KW-0812">Transmembrane</keyword>
<evidence type="ECO:0000256" key="7">
    <source>
        <dbReference type="SAM" id="MobiDB-lite"/>
    </source>
</evidence>
<keyword evidence="11" id="KW-1185">Reference proteome</keyword>
<feature type="compositionally biased region" description="Low complexity" evidence="7">
    <location>
        <begin position="343"/>
        <end position="355"/>
    </location>
</feature>
<dbReference type="InterPro" id="IPR052836">
    <property type="entry name" value="PRRT_domain-containing"/>
</dbReference>
<dbReference type="InterPro" id="IPR059081">
    <property type="entry name" value="PRRT3-4"/>
</dbReference>
<evidence type="ECO:0000256" key="5">
    <source>
        <dbReference type="ARBA" id="ARBA00022989"/>
    </source>
</evidence>
<evidence type="ECO:0000256" key="8">
    <source>
        <dbReference type="SAM" id="Phobius"/>
    </source>
</evidence>
<protein>
    <recommendedName>
        <fullName evidence="9">Proline-rich transmembrane protein 3/4 domain-containing protein</fullName>
    </recommendedName>
</protein>
<dbReference type="AlphaFoldDB" id="A0A8K0G1Z0"/>
<feature type="compositionally biased region" description="Polar residues" evidence="7">
    <location>
        <begin position="1044"/>
        <end position="1054"/>
    </location>
</feature>
<comment type="caution">
    <text evidence="10">The sequence shown here is derived from an EMBL/GenBank/DDBJ whole genome shotgun (WGS) entry which is preliminary data.</text>
</comment>
<evidence type="ECO:0000313" key="10">
    <source>
        <dbReference type="EMBL" id="KAF2882809.1"/>
    </source>
</evidence>
<keyword evidence="2" id="KW-0597">Phosphoprotein</keyword>
<accession>A0A8K0G1Z0</accession>
<comment type="subcellular location">
    <subcellularLocation>
        <location evidence="1">Membrane</location>
        <topology evidence="1">Multi-pass membrane protein</topology>
    </subcellularLocation>
</comment>
<feature type="compositionally biased region" description="Basic residues" evidence="7">
    <location>
        <begin position="1143"/>
        <end position="1154"/>
    </location>
</feature>
<evidence type="ECO:0000259" key="9">
    <source>
        <dbReference type="Pfam" id="PF25987"/>
    </source>
</evidence>
<feature type="region of interest" description="Disordered" evidence="7">
    <location>
        <begin position="1191"/>
        <end position="1211"/>
    </location>
</feature>
<feature type="region of interest" description="Disordered" evidence="7">
    <location>
        <begin position="1099"/>
        <end position="1167"/>
    </location>
</feature>
<organism evidence="10 11">
    <name type="scientific">Ignelater luminosus</name>
    <name type="common">Cucubano</name>
    <name type="synonym">Pyrophorus luminosus</name>
    <dbReference type="NCBI Taxonomy" id="2038154"/>
    <lineage>
        <taxon>Eukaryota</taxon>
        <taxon>Metazoa</taxon>
        <taxon>Ecdysozoa</taxon>
        <taxon>Arthropoda</taxon>
        <taxon>Hexapoda</taxon>
        <taxon>Insecta</taxon>
        <taxon>Pterygota</taxon>
        <taxon>Neoptera</taxon>
        <taxon>Endopterygota</taxon>
        <taxon>Coleoptera</taxon>
        <taxon>Polyphaga</taxon>
        <taxon>Elateriformia</taxon>
        <taxon>Elateroidea</taxon>
        <taxon>Elateridae</taxon>
        <taxon>Agrypninae</taxon>
        <taxon>Pyrophorini</taxon>
        <taxon>Ignelater</taxon>
    </lineage>
</organism>
<feature type="transmembrane region" description="Helical" evidence="8">
    <location>
        <begin position="682"/>
        <end position="703"/>
    </location>
</feature>
<feature type="compositionally biased region" description="Basic and acidic residues" evidence="7">
    <location>
        <begin position="1066"/>
        <end position="1077"/>
    </location>
</feature>
<gene>
    <name evidence="10" type="ORF">ILUMI_23321</name>
</gene>
<evidence type="ECO:0000256" key="1">
    <source>
        <dbReference type="ARBA" id="ARBA00004141"/>
    </source>
</evidence>
<dbReference type="PANTHER" id="PTHR35578:SF6">
    <property type="entry name" value="PROLINE-RICH TRANSMEMBRANE PROTEIN 4"/>
    <property type="match status" value="1"/>
</dbReference>